<keyword evidence="3" id="KW-1185">Reference proteome</keyword>
<keyword evidence="1" id="KW-0472">Membrane</keyword>
<dbReference type="RefSeq" id="WP_270878127.1">
    <property type="nucleotide sequence ID" value="NZ_JAQFVF010000018.1"/>
</dbReference>
<gene>
    <name evidence="2" type="ORF">ACFPOG_09290</name>
</gene>
<feature type="transmembrane region" description="Helical" evidence="1">
    <location>
        <begin position="12"/>
        <end position="30"/>
    </location>
</feature>
<comment type="caution">
    <text evidence="2">The sequence shown here is derived from an EMBL/GenBank/DDBJ whole genome shotgun (WGS) entry which is preliminary data.</text>
</comment>
<feature type="transmembrane region" description="Helical" evidence="1">
    <location>
        <begin position="379"/>
        <end position="397"/>
    </location>
</feature>
<sequence>MRDPAPWQKRYSFMLLFAVLFGLVMQYLFIGHVAGISMLIAVGAFYGLFFYAVKGRFGGFDLWRGQTRAGWLLLAPVVLLAAAYALFANTTFYILNALALPLCILMQTIILSRNGKHPWYRATFLADLVQHSLIQPFAHLPAPFGIIRSWFPTIGNDSNPAWKKANKVIAGLLIASPILLIVIVLLSSADRIFASWLSHIGSWFGHISISDGTVRLGAAAVVALYTFCYLCGLLFVKTVSSKTAEPPAWDTLPAAPPQPWKLDPVTASTVLVVINFVYILFVSIQFSYLFGAANGLLPAGVAYAEYARKGFAELVVVAILNIWLLLLSLHRVQEAGRTGTYILKSLLSLLVGCTIVMLISAYSRLSLYEQAYGFTQLRLMVHGFMIFLGVMFVIAMARIWMKRINLSKAYIGLGILAYVLLNYANLDARIAMNNMSRFEQTGMIDFAYLSSLSTDAVPALVKFKERHPDLKELQLTINRIKSRSHDTSWQAWNLSEYRARH</sequence>
<dbReference type="Proteomes" id="UP001596044">
    <property type="component" value="Unassembled WGS sequence"/>
</dbReference>
<feature type="transmembrane region" description="Helical" evidence="1">
    <location>
        <begin position="310"/>
        <end position="329"/>
    </location>
</feature>
<reference evidence="3" key="1">
    <citation type="journal article" date="2019" name="Int. J. Syst. Evol. Microbiol.">
        <title>The Global Catalogue of Microorganisms (GCM) 10K type strain sequencing project: providing services to taxonomists for standard genome sequencing and annotation.</title>
        <authorList>
            <consortium name="The Broad Institute Genomics Platform"/>
            <consortium name="The Broad Institute Genome Sequencing Center for Infectious Disease"/>
            <person name="Wu L."/>
            <person name="Ma J."/>
        </authorList>
    </citation>
    <scope>NUCLEOTIDE SEQUENCE [LARGE SCALE GENOMIC DNA]</scope>
    <source>
        <strain evidence="3">KACC 11904</strain>
    </source>
</reference>
<evidence type="ECO:0000256" key="1">
    <source>
        <dbReference type="SAM" id="Phobius"/>
    </source>
</evidence>
<accession>A0ABW0K543</accession>
<keyword evidence="1" id="KW-1133">Transmembrane helix</keyword>
<protein>
    <submittedName>
        <fullName evidence="2">DUF4153 domain-containing protein</fullName>
    </submittedName>
</protein>
<name>A0ABW0K543_9BACL</name>
<feature type="transmembrane region" description="Helical" evidence="1">
    <location>
        <begin position="69"/>
        <end position="87"/>
    </location>
</feature>
<feature type="transmembrane region" description="Helical" evidence="1">
    <location>
        <begin position="93"/>
        <end position="111"/>
    </location>
</feature>
<organism evidence="2 3">
    <name type="scientific">Paenibacillus aestuarii</name>
    <dbReference type="NCBI Taxonomy" id="516965"/>
    <lineage>
        <taxon>Bacteria</taxon>
        <taxon>Bacillati</taxon>
        <taxon>Bacillota</taxon>
        <taxon>Bacilli</taxon>
        <taxon>Bacillales</taxon>
        <taxon>Paenibacillaceae</taxon>
        <taxon>Paenibacillus</taxon>
    </lineage>
</organism>
<feature type="transmembrane region" description="Helical" evidence="1">
    <location>
        <begin position="341"/>
        <end position="359"/>
    </location>
</feature>
<dbReference type="Pfam" id="PF13687">
    <property type="entry name" value="DUF4153"/>
    <property type="match status" value="1"/>
</dbReference>
<keyword evidence="1" id="KW-0812">Transmembrane</keyword>
<feature type="transmembrane region" description="Helical" evidence="1">
    <location>
        <begin position="409"/>
        <end position="426"/>
    </location>
</feature>
<proteinExistence type="predicted"/>
<feature type="transmembrane region" description="Helical" evidence="1">
    <location>
        <begin position="270"/>
        <end position="290"/>
    </location>
</feature>
<feature type="transmembrane region" description="Helical" evidence="1">
    <location>
        <begin position="168"/>
        <end position="189"/>
    </location>
</feature>
<evidence type="ECO:0000313" key="3">
    <source>
        <dbReference type="Proteomes" id="UP001596044"/>
    </source>
</evidence>
<dbReference type="InterPro" id="IPR025291">
    <property type="entry name" value="DUF4153"/>
</dbReference>
<feature type="transmembrane region" description="Helical" evidence="1">
    <location>
        <begin position="36"/>
        <end position="57"/>
    </location>
</feature>
<feature type="transmembrane region" description="Helical" evidence="1">
    <location>
        <begin position="216"/>
        <end position="236"/>
    </location>
</feature>
<evidence type="ECO:0000313" key="2">
    <source>
        <dbReference type="EMBL" id="MFC5448455.1"/>
    </source>
</evidence>
<dbReference type="EMBL" id="JBHSMJ010000009">
    <property type="protein sequence ID" value="MFC5448455.1"/>
    <property type="molecule type" value="Genomic_DNA"/>
</dbReference>